<dbReference type="InterPro" id="IPR019999">
    <property type="entry name" value="Anth_synth_I-like"/>
</dbReference>
<feature type="domain" description="Chorismate-utilising enzyme C-terminal" evidence="3">
    <location>
        <begin position="205"/>
        <end position="458"/>
    </location>
</feature>
<dbReference type="RefSeq" id="WP_073324833.1">
    <property type="nucleotide sequence ID" value="NZ_FQWD01000006.1"/>
</dbReference>
<dbReference type="Pfam" id="PF00425">
    <property type="entry name" value="Chorismate_bind"/>
    <property type="match status" value="1"/>
</dbReference>
<keyword evidence="6" id="KW-1185">Reference proteome</keyword>
<evidence type="ECO:0000313" key="6">
    <source>
        <dbReference type="Proteomes" id="UP000184520"/>
    </source>
</evidence>
<dbReference type="Gene3D" id="3.60.120.10">
    <property type="entry name" value="Anthranilate synthase"/>
    <property type="match status" value="1"/>
</dbReference>
<dbReference type="EMBL" id="FQWD01000006">
    <property type="protein sequence ID" value="SHH03316.1"/>
    <property type="molecule type" value="Genomic_DNA"/>
</dbReference>
<name>A0A1M5PNL9_9ALTE</name>
<evidence type="ECO:0000313" key="5">
    <source>
        <dbReference type="EMBL" id="SHH03316.1"/>
    </source>
</evidence>
<dbReference type="EC" id="2.6.1.85" evidence="1"/>
<dbReference type="Pfam" id="PF04715">
    <property type="entry name" value="Anth_synt_I_N"/>
    <property type="match status" value="1"/>
</dbReference>
<dbReference type="AlphaFoldDB" id="A0A1M5PNL9"/>
<proteinExistence type="predicted"/>
<gene>
    <name evidence="5" type="ORF">SAMN05216361_3531</name>
</gene>
<accession>A0A1M5PNL9</accession>
<evidence type="ECO:0000256" key="2">
    <source>
        <dbReference type="ARBA" id="ARBA00022679"/>
    </source>
</evidence>
<dbReference type="STRING" id="634436.SAMN05216361_3531"/>
<dbReference type="InterPro" id="IPR015890">
    <property type="entry name" value="Chorismate_C"/>
</dbReference>
<organism evidence="5 6">
    <name type="scientific">Marisediminitalea aggregata</name>
    <dbReference type="NCBI Taxonomy" id="634436"/>
    <lineage>
        <taxon>Bacteria</taxon>
        <taxon>Pseudomonadati</taxon>
        <taxon>Pseudomonadota</taxon>
        <taxon>Gammaproteobacteria</taxon>
        <taxon>Alteromonadales</taxon>
        <taxon>Alteromonadaceae</taxon>
        <taxon>Marisediminitalea</taxon>
    </lineage>
</organism>
<feature type="domain" description="Anthranilate synthase component I N-terminal" evidence="4">
    <location>
        <begin position="23"/>
        <end position="169"/>
    </location>
</feature>
<dbReference type="OrthoDB" id="9803598at2"/>
<dbReference type="PRINTS" id="PR00095">
    <property type="entry name" value="ANTSNTHASEI"/>
</dbReference>
<keyword evidence="2" id="KW-0808">Transferase</keyword>
<dbReference type="NCBIfam" id="TIGR00553">
    <property type="entry name" value="pabB"/>
    <property type="match status" value="1"/>
</dbReference>
<dbReference type="InterPro" id="IPR005801">
    <property type="entry name" value="ADC_synthase"/>
</dbReference>
<evidence type="ECO:0000256" key="1">
    <source>
        <dbReference type="ARBA" id="ARBA00013139"/>
    </source>
</evidence>
<dbReference type="SUPFAM" id="SSF56322">
    <property type="entry name" value="ADC synthase"/>
    <property type="match status" value="1"/>
</dbReference>
<dbReference type="InterPro" id="IPR005802">
    <property type="entry name" value="ADC_synth_comp_1"/>
</dbReference>
<dbReference type="PANTHER" id="PTHR11236">
    <property type="entry name" value="AMINOBENZOATE/ANTHRANILATE SYNTHASE"/>
    <property type="match status" value="1"/>
</dbReference>
<evidence type="ECO:0000259" key="3">
    <source>
        <dbReference type="Pfam" id="PF00425"/>
    </source>
</evidence>
<dbReference type="GO" id="GO:0009396">
    <property type="term" value="P:folic acid-containing compound biosynthetic process"/>
    <property type="evidence" value="ECO:0007669"/>
    <property type="project" value="InterPro"/>
</dbReference>
<dbReference type="GO" id="GO:0046820">
    <property type="term" value="F:4-amino-4-deoxychorismate synthase activity"/>
    <property type="evidence" value="ECO:0007669"/>
    <property type="project" value="UniProtKB-EC"/>
</dbReference>
<sequence>MTNPIHFTPSSLRITPLTVPEHVTVQELFGAMASLPWSQLLDSGGSTASKSRFDILVWSPAVTLSCKDGKTVIEDLREAEIATYSVSESPIDAAIALTSSFENSVDAGALDAFRGLPFVLGMAGFISYDYGRYLEQLPDTNPNEYACPDFAAGLYDRAIIYDNQARQFYYCCLDYVEAFSVETLLETTQSTHFALTSDWQSNLSKQAYLTRLEQIHDYLVAGDCYQVNFAQRFSAKYQGNAWVAYKRLTQANKAPFSAFIQLPECSVISVSPERFIQCNDGQIETKPIKGTRPRFSDADQDAASANALLSAEKDRAENLMIVDLLRNDISKHSVPGSVKVPELFSLESYPAVHHMVSKIQSQLLPDSHPLELLAACFPGGSITGAPKIRAMEVIEELEPSRRAIYCGSVFYLGIRRDLDSSICIRTVLAENNTLYCWAGGGIVLDSNPEEEFDETLAKVAKILPVLESTLAES</sequence>
<dbReference type="Proteomes" id="UP000184520">
    <property type="component" value="Unassembled WGS sequence"/>
</dbReference>
<evidence type="ECO:0000259" key="4">
    <source>
        <dbReference type="Pfam" id="PF04715"/>
    </source>
</evidence>
<dbReference type="PANTHER" id="PTHR11236:SF50">
    <property type="entry name" value="AMINODEOXYCHORISMATE SYNTHASE COMPONENT 1"/>
    <property type="match status" value="1"/>
</dbReference>
<dbReference type="InterPro" id="IPR006805">
    <property type="entry name" value="Anth_synth_I_N"/>
</dbReference>
<protein>
    <recommendedName>
        <fullName evidence="1">aminodeoxychorismate synthase</fullName>
        <ecNumber evidence="1">2.6.1.85</ecNumber>
    </recommendedName>
</protein>
<reference evidence="6" key="1">
    <citation type="submission" date="2016-11" db="EMBL/GenBank/DDBJ databases">
        <authorList>
            <person name="Varghese N."/>
            <person name="Submissions S."/>
        </authorList>
    </citation>
    <scope>NUCLEOTIDE SEQUENCE [LARGE SCALE GENOMIC DNA]</scope>
    <source>
        <strain evidence="6">CGMCC 1.8995</strain>
    </source>
</reference>
<dbReference type="GO" id="GO:0000162">
    <property type="term" value="P:L-tryptophan biosynthetic process"/>
    <property type="evidence" value="ECO:0007669"/>
    <property type="project" value="TreeGrafter"/>
</dbReference>